<dbReference type="AlphaFoldDB" id="E6QJP1"/>
<reference evidence="10" key="1">
    <citation type="submission" date="2009-10" db="EMBL/GenBank/DDBJ databases">
        <title>Diversity of trophic interactions inside an arsenic-rich microbial ecosystem.</title>
        <authorList>
            <person name="Bertin P.N."/>
            <person name="Heinrich-Salmeron A."/>
            <person name="Pelletier E."/>
            <person name="Goulhen-Chollet F."/>
            <person name="Arsene-Ploetze F."/>
            <person name="Gallien S."/>
            <person name="Calteau A."/>
            <person name="Vallenet D."/>
            <person name="Casiot C."/>
            <person name="Chane-Woon-Ming B."/>
            <person name="Giloteaux L."/>
            <person name="Barakat M."/>
            <person name="Bonnefoy V."/>
            <person name="Bruneel O."/>
            <person name="Chandler M."/>
            <person name="Cleiss J."/>
            <person name="Duran R."/>
            <person name="Elbaz-Poulichet F."/>
            <person name="Fonknechten N."/>
            <person name="Lauga B."/>
            <person name="Mornico D."/>
            <person name="Ortet P."/>
            <person name="Schaeffer C."/>
            <person name="Siguier P."/>
            <person name="Alexander Thil Smith A."/>
            <person name="Van Dorsselaer A."/>
            <person name="Weissenbach J."/>
            <person name="Medigue C."/>
            <person name="Le Paslier D."/>
        </authorList>
    </citation>
    <scope>NUCLEOTIDE SEQUENCE</scope>
</reference>
<feature type="domain" description="Ammonium transporter AmtB-like" evidence="9">
    <location>
        <begin position="2"/>
        <end position="156"/>
    </location>
</feature>
<keyword evidence="7" id="KW-0924">Ammonia transport</keyword>
<evidence type="ECO:0000256" key="6">
    <source>
        <dbReference type="ARBA" id="ARBA00023136"/>
    </source>
</evidence>
<dbReference type="InterPro" id="IPR029020">
    <property type="entry name" value="Ammonium/urea_transptr"/>
</dbReference>
<proteinExistence type="inferred from homology"/>
<comment type="similarity">
    <text evidence="2">Belongs to the ammonia transporter channel (TC 1.A.11.2) family.</text>
</comment>
<accession>E6QJP1</accession>
<dbReference type="GO" id="GO:0008519">
    <property type="term" value="F:ammonium channel activity"/>
    <property type="evidence" value="ECO:0007669"/>
    <property type="project" value="InterPro"/>
</dbReference>
<evidence type="ECO:0000259" key="9">
    <source>
        <dbReference type="Pfam" id="PF00909"/>
    </source>
</evidence>
<dbReference type="SUPFAM" id="SSF111352">
    <property type="entry name" value="Ammonium transporter"/>
    <property type="match status" value="1"/>
</dbReference>
<evidence type="ECO:0000256" key="8">
    <source>
        <dbReference type="SAM" id="Phobius"/>
    </source>
</evidence>
<keyword evidence="3" id="KW-0813">Transport</keyword>
<keyword evidence="6 8" id="KW-0472">Membrane</keyword>
<sequence>MGAISGAVAGLVAITPASGFVQPIPALIIGLIAGAFCFQMVTRVKNWFGYDDSLDAFGVHGAGGTLGALLTGVFAVAVINPIFGKDAHGNPLPTGGLDGNWHQLLNQSVGIAIAWTISIVGTLVLLFLVDKTIGMRVSGEDEATGLDLSQHGEEGYDFGQ</sequence>
<evidence type="ECO:0000256" key="2">
    <source>
        <dbReference type="ARBA" id="ARBA00005887"/>
    </source>
</evidence>
<comment type="subcellular location">
    <subcellularLocation>
        <location evidence="1">Membrane</location>
        <topology evidence="1">Multi-pass membrane protein</topology>
    </subcellularLocation>
</comment>
<keyword evidence="4 8" id="KW-0812">Transmembrane</keyword>
<protein>
    <submittedName>
        <fullName evidence="10">Ammonia channel (Ammonia transporter)</fullName>
    </submittedName>
</protein>
<evidence type="ECO:0000256" key="7">
    <source>
        <dbReference type="ARBA" id="ARBA00023177"/>
    </source>
</evidence>
<dbReference type="GO" id="GO:0005886">
    <property type="term" value="C:plasma membrane"/>
    <property type="evidence" value="ECO:0007669"/>
    <property type="project" value="TreeGrafter"/>
</dbReference>
<dbReference type="Pfam" id="PF00909">
    <property type="entry name" value="Ammonium_transp"/>
    <property type="match status" value="1"/>
</dbReference>
<dbReference type="EMBL" id="CABQ01000090">
    <property type="protein sequence ID" value="CBI07458.1"/>
    <property type="molecule type" value="Genomic_DNA"/>
</dbReference>
<keyword evidence="5 8" id="KW-1133">Transmembrane helix</keyword>
<feature type="transmembrane region" description="Helical" evidence="8">
    <location>
        <begin position="20"/>
        <end position="41"/>
    </location>
</feature>
<name>E6QJP1_9ZZZZ</name>
<evidence type="ECO:0000256" key="4">
    <source>
        <dbReference type="ARBA" id="ARBA00022692"/>
    </source>
</evidence>
<evidence type="ECO:0000256" key="1">
    <source>
        <dbReference type="ARBA" id="ARBA00004141"/>
    </source>
</evidence>
<comment type="caution">
    <text evidence="10">The sequence shown here is derived from an EMBL/GenBank/DDBJ whole genome shotgun (WGS) entry which is preliminary data.</text>
</comment>
<dbReference type="InterPro" id="IPR024041">
    <property type="entry name" value="NH4_transpt_AmtB-like_dom"/>
</dbReference>
<dbReference type="InterPro" id="IPR001905">
    <property type="entry name" value="Ammonium_transpt"/>
</dbReference>
<evidence type="ECO:0000313" key="10">
    <source>
        <dbReference type="EMBL" id="CBI07458.1"/>
    </source>
</evidence>
<dbReference type="Gene3D" id="1.10.3430.10">
    <property type="entry name" value="Ammonium transporter AmtB like domains"/>
    <property type="match status" value="1"/>
</dbReference>
<organism evidence="10">
    <name type="scientific">mine drainage metagenome</name>
    <dbReference type="NCBI Taxonomy" id="410659"/>
    <lineage>
        <taxon>unclassified sequences</taxon>
        <taxon>metagenomes</taxon>
        <taxon>ecological metagenomes</taxon>
    </lineage>
</organism>
<feature type="transmembrane region" description="Helical" evidence="8">
    <location>
        <begin position="62"/>
        <end position="84"/>
    </location>
</feature>
<evidence type="ECO:0000256" key="3">
    <source>
        <dbReference type="ARBA" id="ARBA00022448"/>
    </source>
</evidence>
<gene>
    <name evidence="10" type="ORF">CARN6_0793</name>
</gene>
<dbReference type="PANTHER" id="PTHR43029:SF10">
    <property type="entry name" value="AMMONIUM TRANSPORTER MEP2"/>
    <property type="match status" value="1"/>
</dbReference>
<feature type="transmembrane region" description="Helical" evidence="8">
    <location>
        <begin position="104"/>
        <end position="129"/>
    </location>
</feature>
<dbReference type="PANTHER" id="PTHR43029">
    <property type="entry name" value="AMMONIUM TRANSPORTER MEP2"/>
    <property type="match status" value="1"/>
</dbReference>
<evidence type="ECO:0000256" key="5">
    <source>
        <dbReference type="ARBA" id="ARBA00022989"/>
    </source>
</evidence>